<protein>
    <submittedName>
        <fullName evidence="1">Uncharacterized protein</fullName>
    </submittedName>
</protein>
<dbReference type="Proteomes" id="UP001153331">
    <property type="component" value="Unassembled WGS sequence"/>
</dbReference>
<name>A0ACC2IEL2_9PLEO</name>
<proteinExistence type="predicted"/>
<dbReference type="EMBL" id="JAPHNI010000243">
    <property type="protein sequence ID" value="KAJ8113594.1"/>
    <property type="molecule type" value="Genomic_DNA"/>
</dbReference>
<accession>A0ACC2IEL2</accession>
<reference evidence="1" key="1">
    <citation type="submission" date="2022-11" db="EMBL/GenBank/DDBJ databases">
        <title>Genome Sequence of Boeremia exigua.</title>
        <authorList>
            <person name="Buettner E."/>
        </authorList>
    </citation>
    <scope>NUCLEOTIDE SEQUENCE</scope>
    <source>
        <strain evidence="1">CU02</strain>
    </source>
</reference>
<evidence type="ECO:0000313" key="2">
    <source>
        <dbReference type="Proteomes" id="UP001153331"/>
    </source>
</evidence>
<organism evidence="1 2">
    <name type="scientific">Boeremia exigua</name>
    <dbReference type="NCBI Taxonomy" id="749465"/>
    <lineage>
        <taxon>Eukaryota</taxon>
        <taxon>Fungi</taxon>
        <taxon>Dikarya</taxon>
        <taxon>Ascomycota</taxon>
        <taxon>Pezizomycotina</taxon>
        <taxon>Dothideomycetes</taxon>
        <taxon>Pleosporomycetidae</taxon>
        <taxon>Pleosporales</taxon>
        <taxon>Pleosporineae</taxon>
        <taxon>Didymellaceae</taxon>
        <taxon>Boeremia</taxon>
    </lineage>
</organism>
<comment type="caution">
    <text evidence="1">The sequence shown here is derived from an EMBL/GenBank/DDBJ whole genome shotgun (WGS) entry which is preliminary data.</text>
</comment>
<keyword evidence="2" id="KW-1185">Reference proteome</keyword>
<gene>
    <name evidence="1" type="ORF">OPT61_g4317</name>
</gene>
<evidence type="ECO:0000313" key="1">
    <source>
        <dbReference type="EMBL" id="KAJ8113594.1"/>
    </source>
</evidence>
<sequence>MKTSLLPFLLYFYTYGVFAQSTASVSALDALPPCALTCLFTAVSRSPCQLTDFGCICTNVPLQTAVEACVLQSCSVKEGLTTKNITSMTCGAPVRNRGGELKVINIVLAVLSNLSILARVVGKITRLNPSYGFGADDVCVMVTTYVGMSNAIIIDRGTIPSGLGQDVWTLDFKAITDFVRWFYIMEVLYFVELTFLKLSLLFFYKRIFPGAQVQKLLWGTIAFNIAFGLAFTFAGIFQCQPISHYWTYWDGVDNGGKCFDINALAWANAAISIAVDVWMLVIPLLQVRKLNMARKKKIAVSLMFMVGTFVTVVSVLRLHSLVAFAKSSNPTWDQWDVAHWSIVEINVGIICACMPTFRSLLANILPKVFGSTIGSSHQRQTGNDLQTPTSPFTDTKAKIAVHLRGSISTGGKYESHTHSIASRTKIEDDEVELVHFKTLS</sequence>